<dbReference type="Proteomes" id="UP000199648">
    <property type="component" value="Unassembled WGS sequence"/>
</dbReference>
<proteinExistence type="predicted"/>
<evidence type="ECO:0000313" key="2">
    <source>
        <dbReference type="EMBL" id="SCZ49062.1"/>
    </source>
</evidence>
<sequence>MAQAPPEELNVATPNVGWGEPANPIERVPNRNSERDTLRVAMGFVLLTPSYGTTCVLTLEFRNTGNTAHGEKKPNNLFYPVVPVHPVVTREDSQSTCFSSPLRSFPFDSARGLAGNVIDHP</sequence>
<reference evidence="2 3" key="1">
    <citation type="submission" date="2016-10" db="EMBL/GenBank/DDBJ databases">
        <authorList>
            <person name="de Groot N.N."/>
        </authorList>
    </citation>
    <scope>NUCLEOTIDE SEQUENCE [LARGE SCALE GENOMIC DNA]</scope>
    <source>
        <strain evidence="2 3">HLD2</strain>
    </source>
</reference>
<dbReference type="EMBL" id="FMWD01000001">
    <property type="protein sequence ID" value="SCZ49062.1"/>
    <property type="molecule type" value="Genomic_DNA"/>
</dbReference>
<dbReference type="STRING" id="415747.SAMN03097708_00019"/>
<evidence type="ECO:0000313" key="3">
    <source>
        <dbReference type="Proteomes" id="UP000199648"/>
    </source>
</evidence>
<accession>A0A1G5PHR2</accession>
<name>A0A1G5PHR2_9GAMM</name>
<gene>
    <name evidence="2" type="ORF">SAMN03097708_00019</name>
</gene>
<feature type="region of interest" description="Disordered" evidence="1">
    <location>
        <begin position="1"/>
        <end position="31"/>
    </location>
</feature>
<evidence type="ECO:0000256" key="1">
    <source>
        <dbReference type="SAM" id="MobiDB-lite"/>
    </source>
</evidence>
<dbReference type="AlphaFoldDB" id="A0A1G5PHR2"/>
<organism evidence="2 3">
    <name type="scientific">Thiohalomonas denitrificans</name>
    <dbReference type="NCBI Taxonomy" id="415747"/>
    <lineage>
        <taxon>Bacteria</taxon>
        <taxon>Pseudomonadati</taxon>
        <taxon>Pseudomonadota</taxon>
        <taxon>Gammaproteobacteria</taxon>
        <taxon>Thiohalomonadales</taxon>
        <taxon>Thiohalomonadaceae</taxon>
        <taxon>Thiohalomonas</taxon>
    </lineage>
</organism>
<protein>
    <submittedName>
        <fullName evidence="2">Uncharacterized protein</fullName>
    </submittedName>
</protein>
<keyword evidence="3" id="KW-1185">Reference proteome</keyword>